<name>J9G3J4_9ZZZZ</name>
<dbReference type="AlphaFoldDB" id="J9G3J4"/>
<protein>
    <submittedName>
        <fullName evidence="2">N-acetylmuramoyl-L-alanine amidase</fullName>
    </submittedName>
</protein>
<dbReference type="SUPFAM" id="SSF53187">
    <property type="entry name" value="Zn-dependent exopeptidases"/>
    <property type="match status" value="1"/>
</dbReference>
<dbReference type="GO" id="GO:0008745">
    <property type="term" value="F:N-acetylmuramoyl-L-alanine amidase activity"/>
    <property type="evidence" value="ECO:0007669"/>
    <property type="project" value="InterPro"/>
</dbReference>
<evidence type="ECO:0000313" key="2">
    <source>
        <dbReference type="EMBL" id="EJX01787.1"/>
    </source>
</evidence>
<dbReference type="InterPro" id="IPR002508">
    <property type="entry name" value="MurNAc-LAA_cat"/>
</dbReference>
<feature type="domain" description="MurNAc-LAA" evidence="1">
    <location>
        <begin position="3"/>
        <end position="98"/>
    </location>
</feature>
<gene>
    <name evidence="2" type="ORF">EVA_10108</name>
</gene>
<comment type="caution">
    <text evidence="2">The sequence shown here is derived from an EMBL/GenBank/DDBJ whole genome shotgun (WGS) entry which is preliminary data.</text>
</comment>
<reference evidence="2" key="1">
    <citation type="journal article" date="2012" name="PLoS ONE">
        <title>Gene sets for utilization of primary and secondary nutrition supplies in the distal gut of endangered iberian lynx.</title>
        <authorList>
            <person name="Alcaide M."/>
            <person name="Messina E."/>
            <person name="Richter M."/>
            <person name="Bargiela R."/>
            <person name="Peplies J."/>
            <person name="Huws S.A."/>
            <person name="Newbold C.J."/>
            <person name="Golyshin P.N."/>
            <person name="Simon M.A."/>
            <person name="Lopez G."/>
            <person name="Yakimov M.M."/>
            <person name="Ferrer M."/>
        </authorList>
    </citation>
    <scope>NUCLEOTIDE SEQUENCE</scope>
</reference>
<accession>J9G3J4</accession>
<dbReference type="EMBL" id="AMCI01002816">
    <property type="protein sequence ID" value="EJX01787.1"/>
    <property type="molecule type" value="Genomic_DNA"/>
</dbReference>
<dbReference type="GO" id="GO:0009253">
    <property type="term" value="P:peptidoglycan catabolic process"/>
    <property type="evidence" value="ECO:0007669"/>
    <property type="project" value="InterPro"/>
</dbReference>
<dbReference type="Gene3D" id="3.40.630.40">
    <property type="entry name" value="Zn-dependent exopeptidases"/>
    <property type="match status" value="1"/>
</dbReference>
<dbReference type="Pfam" id="PF01520">
    <property type="entry name" value="Amidase_3"/>
    <property type="match status" value="1"/>
</dbReference>
<sequence length="105" mass="11893">MNARGWSAYTSKGQTKADQLASCLYHAAEELLPDGIRIRKDTSDGDEDWEEGFYILRKTKCPAVLTENLFQDNREDVIYLTSNEGKNAIIGIHVRGIEQYIKGLK</sequence>
<organism evidence="2">
    <name type="scientific">gut metagenome</name>
    <dbReference type="NCBI Taxonomy" id="749906"/>
    <lineage>
        <taxon>unclassified sequences</taxon>
        <taxon>metagenomes</taxon>
        <taxon>organismal metagenomes</taxon>
    </lineage>
</organism>
<evidence type="ECO:0000259" key="1">
    <source>
        <dbReference type="Pfam" id="PF01520"/>
    </source>
</evidence>
<proteinExistence type="predicted"/>